<evidence type="ECO:0000256" key="2">
    <source>
        <dbReference type="ARBA" id="ARBA00022525"/>
    </source>
</evidence>
<dbReference type="GO" id="GO:0006644">
    <property type="term" value="P:phospholipid metabolic process"/>
    <property type="evidence" value="ECO:0007669"/>
    <property type="project" value="InterPro"/>
</dbReference>
<feature type="chain" id="PRO_5012535524" description="Phospholipase A2 domain-containing protein" evidence="3">
    <location>
        <begin position="25"/>
        <end position="142"/>
    </location>
</feature>
<name>A0A250XGF7_9CHLO</name>
<dbReference type="GO" id="GO:0005576">
    <property type="term" value="C:extracellular region"/>
    <property type="evidence" value="ECO:0007669"/>
    <property type="project" value="UniProtKB-SubCell"/>
</dbReference>
<evidence type="ECO:0000313" key="5">
    <source>
        <dbReference type="Proteomes" id="UP000232323"/>
    </source>
</evidence>
<sequence>MRRDSNTTLVLMVSFLSALLIVTGQDHGGTQCASTCHEIDCDKMSIRYGKYCGVGHGGCPGEKPCDSIDRCCKGHDECVMKTGLFEANECHKKFIKCISKNKKKDDGFSKQCPYDVVVPTMRQGIEMAMMFTSMSGDDRDEL</sequence>
<dbReference type="STRING" id="1157962.A0A250XGF7"/>
<dbReference type="Proteomes" id="UP000232323">
    <property type="component" value="Unassembled WGS sequence"/>
</dbReference>
<dbReference type="PROSITE" id="PS00118">
    <property type="entry name" value="PA2_HIS"/>
    <property type="match status" value="1"/>
</dbReference>
<reference evidence="4 5" key="1">
    <citation type="submission" date="2017-08" db="EMBL/GenBank/DDBJ databases">
        <title>Acidophilic green algal genome provides insights into adaptation to an acidic environment.</title>
        <authorList>
            <person name="Hirooka S."/>
            <person name="Hirose Y."/>
            <person name="Kanesaki Y."/>
            <person name="Higuchi S."/>
            <person name="Fujiwara T."/>
            <person name="Onuma R."/>
            <person name="Era A."/>
            <person name="Ohbayashi R."/>
            <person name="Uzuka A."/>
            <person name="Nozaki H."/>
            <person name="Yoshikawa H."/>
            <person name="Miyagishima S.Y."/>
        </authorList>
    </citation>
    <scope>NUCLEOTIDE SEQUENCE [LARGE SCALE GENOMIC DNA]</scope>
    <source>
        <strain evidence="4 5">NIES-2499</strain>
    </source>
</reference>
<keyword evidence="5" id="KW-1185">Reference proteome</keyword>
<dbReference type="GO" id="GO:0050482">
    <property type="term" value="P:arachidonate secretion"/>
    <property type="evidence" value="ECO:0007669"/>
    <property type="project" value="InterPro"/>
</dbReference>
<dbReference type="InterPro" id="IPR033113">
    <property type="entry name" value="PLA2_histidine"/>
</dbReference>
<protein>
    <recommendedName>
        <fullName evidence="6">Phospholipase A2 domain-containing protein</fullName>
    </recommendedName>
</protein>
<organism evidence="4 5">
    <name type="scientific">Chlamydomonas eustigma</name>
    <dbReference type="NCBI Taxonomy" id="1157962"/>
    <lineage>
        <taxon>Eukaryota</taxon>
        <taxon>Viridiplantae</taxon>
        <taxon>Chlorophyta</taxon>
        <taxon>core chlorophytes</taxon>
        <taxon>Chlorophyceae</taxon>
        <taxon>CS clade</taxon>
        <taxon>Chlamydomonadales</taxon>
        <taxon>Chlamydomonadaceae</taxon>
        <taxon>Chlamydomonas</taxon>
    </lineage>
</organism>
<keyword evidence="2" id="KW-0964">Secreted</keyword>
<dbReference type="AlphaFoldDB" id="A0A250XGF7"/>
<evidence type="ECO:0000256" key="1">
    <source>
        <dbReference type="ARBA" id="ARBA00004613"/>
    </source>
</evidence>
<dbReference type="GO" id="GO:0004623">
    <property type="term" value="F:phospholipase A2 activity"/>
    <property type="evidence" value="ECO:0007669"/>
    <property type="project" value="InterPro"/>
</dbReference>
<dbReference type="InterPro" id="IPR036444">
    <property type="entry name" value="PLipase_A2_dom_sf"/>
</dbReference>
<proteinExistence type="predicted"/>
<comment type="subcellular location">
    <subcellularLocation>
        <location evidence="1">Secreted</location>
    </subcellularLocation>
</comment>
<comment type="caution">
    <text evidence="4">The sequence shown here is derived from an EMBL/GenBank/DDBJ whole genome shotgun (WGS) entry which is preliminary data.</text>
</comment>
<gene>
    <name evidence="4" type="ORF">CEUSTIGMA_g9592.t1</name>
</gene>
<feature type="signal peptide" evidence="3">
    <location>
        <begin position="1"/>
        <end position="24"/>
    </location>
</feature>
<evidence type="ECO:0000256" key="3">
    <source>
        <dbReference type="SAM" id="SignalP"/>
    </source>
</evidence>
<dbReference type="OrthoDB" id="566013at2759"/>
<dbReference type="SUPFAM" id="SSF48619">
    <property type="entry name" value="Phospholipase A2, PLA2"/>
    <property type="match status" value="1"/>
</dbReference>
<evidence type="ECO:0000313" key="4">
    <source>
        <dbReference type="EMBL" id="GAX82164.1"/>
    </source>
</evidence>
<dbReference type="Gene3D" id="1.20.90.10">
    <property type="entry name" value="Phospholipase A2 domain"/>
    <property type="match status" value="1"/>
</dbReference>
<keyword evidence="3" id="KW-0732">Signal</keyword>
<evidence type="ECO:0008006" key="6">
    <source>
        <dbReference type="Google" id="ProtNLM"/>
    </source>
</evidence>
<accession>A0A250XGF7</accession>
<dbReference type="EMBL" id="BEGY01000076">
    <property type="protein sequence ID" value="GAX82164.1"/>
    <property type="molecule type" value="Genomic_DNA"/>
</dbReference>